<dbReference type="InterPro" id="IPR001155">
    <property type="entry name" value="OxRdtase_FMN_N"/>
</dbReference>
<dbReference type="GO" id="GO:0010181">
    <property type="term" value="F:FMN binding"/>
    <property type="evidence" value="ECO:0007669"/>
    <property type="project" value="InterPro"/>
</dbReference>
<keyword evidence="5" id="KW-1185">Reference proteome</keyword>
<evidence type="ECO:0000313" key="4">
    <source>
        <dbReference type="EMBL" id="UMM33052.1"/>
    </source>
</evidence>
<dbReference type="SUPFAM" id="SSF51395">
    <property type="entry name" value="FMN-linked oxidoreductases"/>
    <property type="match status" value="1"/>
</dbReference>
<organism evidence="4 5">
    <name type="scientific">Caenorhabditis briggsae</name>
    <dbReference type="NCBI Taxonomy" id="6238"/>
    <lineage>
        <taxon>Eukaryota</taxon>
        <taxon>Metazoa</taxon>
        <taxon>Ecdysozoa</taxon>
        <taxon>Nematoda</taxon>
        <taxon>Chromadorea</taxon>
        <taxon>Rhabditida</taxon>
        <taxon>Rhabditina</taxon>
        <taxon>Rhabditomorpha</taxon>
        <taxon>Rhabditoidea</taxon>
        <taxon>Rhabditidae</taxon>
        <taxon>Peloderinae</taxon>
        <taxon>Caenorhabditis</taxon>
    </lineage>
</organism>
<evidence type="ECO:0000256" key="1">
    <source>
        <dbReference type="ARBA" id="ARBA00022630"/>
    </source>
</evidence>
<gene>
    <name evidence="4" type="ORF">L5515_006661</name>
</gene>
<name>A0AAE9EWI0_CAEBR</name>
<dbReference type="Gene3D" id="3.20.20.70">
    <property type="entry name" value="Aldolase class I"/>
    <property type="match status" value="1"/>
</dbReference>
<feature type="domain" description="NADH:flavin oxidoreductase/NADH oxidase N-terminal" evidence="3">
    <location>
        <begin position="65"/>
        <end position="402"/>
    </location>
</feature>
<reference evidence="4 5" key="1">
    <citation type="submission" date="2022-04" db="EMBL/GenBank/DDBJ databases">
        <title>Chromosome-level reference genomes for two strains of Caenorhabditis briggsae: an improved platform for comparative genomics.</title>
        <authorList>
            <person name="Stevens L."/>
            <person name="Andersen E."/>
        </authorList>
    </citation>
    <scope>NUCLEOTIDE SEQUENCE [LARGE SCALE GENOMIC DNA]</scope>
    <source>
        <strain evidence="4">VX34</strain>
        <tissue evidence="4">Whole-organism</tissue>
    </source>
</reference>
<dbReference type="AlphaFoldDB" id="A0AAE9EWI0"/>
<accession>A0AAE9EWI0</accession>
<evidence type="ECO:0000259" key="3">
    <source>
        <dbReference type="Pfam" id="PF00724"/>
    </source>
</evidence>
<dbReference type="InterPro" id="IPR013785">
    <property type="entry name" value="Aldolase_TIM"/>
</dbReference>
<dbReference type="PANTHER" id="PTHR43656">
    <property type="entry name" value="BINDING OXIDOREDUCTASE, PUTATIVE (AFU_ORTHOLOGUE AFUA_2G08260)-RELATED"/>
    <property type="match status" value="1"/>
</dbReference>
<dbReference type="EMBL" id="CP092624">
    <property type="protein sequence ID" value="UMM33052.1"/>
    <property type="molecule type" value="Genomic_DNA"/>
</dbReference>
<sequence length="488" mass="54012">MAGKISFFCGHDLAAYIFPTSRSCALEVFRISIILLTMTLQRFPNAAIVSSKILGEKLKFPNGRTAANRFMKAAMTERLSTYDPQNPKKHGLPTKEILNIYDKWGRGEYGMIITGNVVVDPTNLEAIGNAIIFEEGDSEERRSLYAQWAKNMKHDGALAIMQLSHAGRQSSIWVNRTPFGASDIELKTDPPGTMYGKPIALTTEQIKTEVVDRFVYAAKYAYECGFDGIQLHGAHGYLLTQFTSPTTNNRTDKYGGSLENRNRVIIEIYEAIRREVPESTGFLVGIKSNSKEFQEKGTTVNDARDLCAAYEKHGFDFVELTGGTAEKYVFAHERESTKIREAFFVEFADAIRPVFKNTVLYLTGGFRTVGAMIDAVEKNTTQGIGLARPATAEPDLPKKILNGSVPSAVKDAFNPNDMIKQIMASGSQIEQMGRKSVEDAGGDVMDQISDYSDPKMVELFIQATYKLFEDGKKAAMAGKAPKTVVVME</sequence>
<proteinExistence type="predicted"/>
<dbReference type="PANTHER" id="PTHR43656:SF5">
    <property type="entry name" value="NADH:FLAVIN OXIDOREDUCTASE_NADH OXIDASE N-TERMINAL DOMAIN-CONTAINING PROTEIN"/>
    <property type="match status" value="1"/>
</dbReference>
<keyword evidence="2" id="KW-0560">Oxidoreductase</keyword>
<protein>
    <recommendedName>
        <fullName evidence="3">NADH:flavin oxidoreductase/NADH oxidase N-terminal domain-containing protein</fullName>
    </recommendedName>
</protein>
<evidence type="ECO:0000313" key="5">
    <source>
        <dbReference type="Proteomes" id="UP000829354"/>
    </source>
</evidence>
<evidence type="ECO:0000256" key="2">
    <source>
        <dbReference type="ARBA" id="ARBA00023002"/>
    </source>
</evidence>
<dbReference type="GO" id="GO:0016491">
    <property type="term" value="F:oxidoreductase activity"/>
    <property type="evidence" value="ECO:0007669"/>
    <property type="project" value="UniProtKB-KW"/>
</dbReference>
<dbReference type="InterPro" id="IPR051799">
    <property type="entry name" value="NADH_flavin_oxidoreductase"/>
</dbReference>
<dbReference type="CDD" id="cd04733">
    <property type="entry name" value="OYE_like_2_FMN"/>
    <property type="match status" value="1"/>
</dbReference>
<dbReference type="Pfam" id="PF00724">
    <property type="entry name" value="Oxidored_FMN"/>
    <property type="match status" value="1"/>
</dbReference>
<dbReference type="Proteomes" id="UP000829354">
    <property type="component" value="Chromosome V"/>
</dbReference>
<keyword evidence="1" id="KW-0285">Flavoprotein</keyword>